<keyword evidence="2" id="KW-0238">DNA-binding</keyword>
<dbReference type="Pfam" id="PF00376">
    <property type="entry name" value="MerR"/>
    <property type="match status" value="1"/>
</dbReference>
<gene>
    <name evidence="6" type="ORF">MXMO3_03661</name>
</gene>
<dbReference type="AlphaFoldDB" id="A0A2R4MJM4"/>
<dbReference type="RefSeq" id="WP_117397170.1">
    <property type="nucleotide sequence ID" value="NZ_CP021332.1"/>
</dbReference>
<evidence type="ECO:0000256" key="4">
    <source>
        <dbReference type="SAM" id="Coils"/>
    </source>
</evidence>
<evidence type="ECO:0000256" key="2">
    <source>
        <dbReference type="ARBA" id="ARBA00023125"/>
    </source>
</evidence>
<dbReference type="PANTHER" id="PTHR30204:SF92">
    <property type="entry name" value="HTH-TYPE TRANSCRIPTIONAL REGULATOR ZNTR"/>
    <property type="match status" value="1"/>
</dbReference>
<reference evidence="6 7" key="1">
    <citation type="submission" date="2017-05" db="EMBL/GenBank/DDBJ databases">
        <title>Genome Analysis of Maritalea myrionectae HL2708#5.</title>
        <authorList>
            <consortium name="Cotde Inc.-PKNU"/>
            <person name="Jang D."/>
            <person name="Oh H.-M."/>
        </authorList>
    </citation>
    <scope>NUCLEOTIDE SEQUENCE [LARGE SCALE GENOMIC DNA]</scope>
    <source>
        <strain evidence="6 7">HL2708#5</strain>
        <plasmid evidence="7">phl2708y3</plasmid>
    </source>
</reference>
<dbReference type="SMART" id="SM00422">
    <property type="entry name" value="HTH_MERR"/>
    <property type="match status" value="1"/>
</dbReference>
<dbReference type="EMBL" id="CP021332">
    <property type="protein sequence ID" value="AVX06164.1"/>
    <property type="molecule type" value="Genomic_DNA"/>
</dbReference>
<evidence type="ECO:0000259" key="5">
    <source>
        <dbReference type="PROSITE" id="PS50937"/>
    </source>
</evidence>
<evidence type="ECO:0000256" key="3">
    <source>
        <dbReference type="ARBA" id="ARBA00023163"/>
    </source>
</evidence>
<proteinExistence type="predicted"/>
<evidence type="ECO:0000313" key="7">
    <source>
        <dbReference type="Proteomes" id="UP000258927"/>
    </source>
</evidence>
<keyword evidence="7" id="KW-1185">Reference proteome</keyword>
<dbReference type="SUPFAM" id="SSF46955">
    <property type="entry name" value="Putative DNA-binding domain"/>
    <property type="match status" value="1"/>
</dbReference>
<dbReference type="PRINTS" id="PR00040">
    <property type="entry name" value="HTHMERR"/>
</dbReference>
<accession>A0A2R4MJM4</accession>
<dbReference type="InterPro" id="IPR000551">
    <property type="entry name" value="MerR-type_HTH_dom"/>
</dbReference>
<sequence>MTEKSYSIGTASTITAVNIETIRYYERIGLLPAPDRTPGGNRQYAKAHLKRIGFVKRARSLGFSIEQIRSLLTMTDQQALSCAQVSEMTADHLVHVREKIADLQKLEKTLADLDGQCRQNKSDVCPVIEDLFGTV</sequence>
<keyword evidence="6" id="KW-0614">Plasmid</keyword>
<organism evidence="6 7">
    <name type="scientific">Maritalea myrionectae</name>
    <dbReference type="NCBI Taxonomy" id="454601"/>
    <lineage>
        <taxon>Bacteria</taxon>
        <taxon>Pseudomonadati</taxon>
        <taxon>Pseudomonadota</taxon>
        <taxon>Alphaproteobacteria</taxon>
        <taxon>Hyphomicrobiales</taxon>
        <taxon>Devosiaceae</taxon>
        <taxon>Maritalea</taxon>
    </lineage>
</organism>
<dbReference type="GO" id="GO:0003700">
    <property type="term" value="F:DNA-binding transcription factor activity"/>
    <property type="evidence" value="ECO:0007669"/>
    <property type="project" value="InterPro"/>
</dbReference>
<feature type="coiled-coil region" evidence="4">
    <location>
        <begin position="96"/>
        <end position="123"/>
    </location>
</feature>
<dbReference type="Proteomes" id="UP000258927">
    <property type="component" value="Plasmid pHL2708Y3"/>
</dbReference>
<dbReference type="InterPro" id="IPR009061">
    <property type="entry name" value="DNA-bd_dom_put_sf"/>
</dbReference>
<keyword evidence="4" id="KW-0175">Coiled coil</keyword>
<evidence type="ECO:0000256" key="1">
    <source>
        <dbReference type="ARBA" id="ARBA00023015"/>
    </source>
</evidence>
<dbReference type="InterPro" id="IPR015358">
    <property type="entry name" value="Tscrpt_reg_MerR_DNA-bd"/>
</dbReference>
<name>A0A2R4MJM4_9HYPH</name>
<dbReference type="PROSITE" id="PS50937">
    <property type="entry name" value="HTH_MERR_2"/>
    <property type="match status" value="1"/>
</dbReference>
<dbReference type="CDD" id="cd04785">
    <property type="entry name" value="HTH_CadR-PbrR-like"/>
    <property type="match status" value="1"/>
</dbReference>
<keyword evidence="3" id="KW-0804">Transcription</keyword>
<evidence type="ECO:0000313" key="6">
    <source>
        <dbReference type="EMBL" id="AVX06164.1"/>
    </source>
</evidence>
<feature type="domain" description="HTH merR-type" evidence="5">
    <location>
        <begin position="5"/>
        <end position="74"/>
    </location>
</feature>
<dbReference type="Gene3D" id="1.10.1660.10">
    <property type="match status" value="1"/>
</dbReference>
<dbReference type="Pfam" id="PF09278">
    <property type="entry name" value="MerR-DNA-bind"/>
    <property type="match status" value="1"/>
</dbReference>
<keyword evidence="1" id="KW-0805">Transcription regulation</keyword>
<geneLocation type="plasmid" evidence="7">
    <name>phl2708y3</name>
</geneLocation>
<dbReference type="GO" id="GO:0003677">
    <property type="term" value="F:DNA binding"/>
    <property type="evidence" value="ECO:0007669"/>
    <property type="project" value="UniProtKB-KW"/>
</dbReference>
<dbReference type="STRING" id="1122213.GCA_000423365_03421"/>
<dbReference type="InterPro" id="IPR047057">
    <property type="entry name" value="MerR_fam"/>
</dbReference>
<protein>
    <submittedName>
        <fullName evidence="6">Mercuric resistance operon regulatory protein</fullName>
    </submittedName>
</protein>
<dbReference type="PANTHER" id="PTHR30204">
    <property type="entry name" value="REDOX-CYCLING DRUG-SENSING TRANSCRIPTIONAL ACTIVATOR SOXR"/>
    <property type="match status" value="1"/>
</dbReference>
<dbReference type="KEGG" id="mmyr:MXMO3_03661"/>